<gene>
    <name evidence="4" type="ORF">H103_04083</name>
</gene>
<dbReference type="Pfam" id="PF26177">
    <property type="entry name" value="zf_C2H2_17_1st"/>
    <property type="match status" value="1"/>
</dbReference>
<reference evidence="4" key="1">
    <citation type="submission" date="2014-02" db="EMBL/GenBank/DDBJ databases">
        <title>The Genome Sequence of Trichophyton rubrum (morphotype fischeri) CBS 288.86.</title>
        <authorList>
            <consortium name="The Broad Institute Genomics Platform"/>
            <person name="Cuomo C.A."/>
            <person name="White T.C."/>
            <person name="Graser Y."/>
            <person name="Martinez-Rossi N."/>
            <person name="Heitman J."/>
            <person name="Young S.K."/>
            <person name="Zeng Q."/>
            <person name="Gargeya S."/>
            <person name="Abouelleil A."/>
            <person name="Alvarado L."/>
            <person name="Chapman S.B."/>
            <person name="Gainer-Dewar J."/>
            <person name="Goldberg J."/>
            <person name="Griggs A."/>
            <person name="Gujja S."/>
            <person name="Hansen M."/>
            <person name="Howarth C."/>
            <person name="Imamovic A."/>
            <person name="Larimer J."/>
            <person name="Martinez D."/>
            <person name="Murphy C."/>
            <person name="Pearson M.D."/>
            <person name="Persinoti G."/>
            <person name="Poon T."/>
            <person name="Priest M."/>
            <person name="Roberts A.D."/>
            <person name="Saif S."/>
            <person name="Shea T.D."/>
            <person name="Sykes S.N."/>
            <person name="Wortman J."/>
            <person name="Nusbaum C."/>
            <person name="Birren B."/>
        </authorList>
    </citation>
    <scope>NUCLEOTIDE SEQUENCE [LARGE SCALE GENOMIC DNA]</scope>
    <source>
        <strain evidence="4">CBS 288.86</strain>
    </source>
</reference>
<dbReference type="InterPro" id="IPR013087">
    <property type="entry name" value="Znf_C2H2_type"/>
</dbReference>
<dbReference type="HOGENOM" id="CLU_036929_2_2_1"/>
<dbReference type="PANTHER" id="PTHR46179:SF24">
    <property type="entry name" value="C2H2-TYPE DOMAIN-CONTAINING PROTEIN"/>
    <property type="match status" value="1"/>
</dbReference>
<dbReference type="AlphaFoldDB" id="A0A022W463"/>
<dbReference type="SMART" id="SM00355">
    <property type="entry name" value="ZnF_C2H2"/>
    <property type="match status" value="3"/>
</dbReference>
<dbReference type="PROSITE" id="PS50157">
    <property type="entry name" value="ZINC_FINGER_C2H2_2"/>
    <property type="match status" value="1"/>
</dbReference>
<accession>A0A022W463</accession>
<dbReference type="GO" id="GO:0005634">
    <property type="term" value="C:nucleus"/>
    <property type="evidence" value="ECO:0007669"/>
    <property type="project" value="TreeGrafter"/>
</dbReference>
<keyword evidence="1" id="KW-0862">Zinc</keyword>
<dbReference type="GO" id="GO:0008270">
    <property type="term" value="F:zinc ion binding"/>
    <property type="evidence" value="ECO:0007669"/>
    <property type="project" value="UniProtKB-KW"/>
</dbReference>
<dbReference type="SUPFAM" id="SSF57667">
    <property type="entry name" value="beta-beta-alpha zinc fingers"/>
    <property type="match status" value="1"/>
</dbReference>
<keyword evidence="1" id="KW-0479">Metal-binding</keyword>
<dbReference type="InterPro" id="IPR059009">
    <property type="entry name" value="Znf_C2H2_17_1st"/>
</dbReference>
<evidence type="ECO:0000259" key="3">
    <source>
        <dbReference type="PROSITE" id="PS50157"/>
    </source>
</evidence>
<dbReference type="GO" id="GO:0006357">
    <property type="term" value="P:regulation of transcription by RNA polymerase II"/>
    <property type="evidence" value="ECO:0007669"/>
    <property type="project" value="TreeGrafter"/>
</dbReference>
<evidence type="ECO:0000256" key="1">
    <source>
        <dbReference type="PROSITE-ProRule" id="PRU00042"/>
    </source>
</evidence>
<proteinExistence type="predicted"/>
<dbReference type="InterPro" id="IPR059095">
    <property type="entry name" value="Znf_C2H2_17_2nd"/>
</dbReference>
<feature type="domain" description="C2H2-type" evidence="3">
    <location>
        <begin position="137"/>
        <end position="166"/>
    </location>
</feature>
<dbReference type="Proteomes" id="UP000023758">
    <property type="component" value="Unassembled WGS sequence"/>
</dbReference>
<dbReference type="EMBL" id="KK207839">
    <property type="protein sequence ID" value="EZF52873.1"/>
    <property type="molecule type" value="Genomic_DNA"/>
</dbReference>
<dbReference type="Pfam" id="PF26176">
    <property type="entry name" value="zf_C2H2_17_2"/>
    <property type="match status" value="1"/>
</dbReference>
<dbReference type="InterPro" id="IPR051061">
    <property type="entry name" value="Zinc_finger_trans_reg"/>
</dbReference>
<feature type="region of interest" description="Disordered" evidence="2">
    <location>
        <begin position="20"/>
        <end position="47"/>
    </location>
</feature>
<dbReference type="PANTHER" id="PTHR46179">
    <property type="entry name" value="ZINC FINGER PROTEIN"/>
    <property type="match status" value="1"/>
</dbReference>
<organism evidence="4">
    <name type="scientific">Trichophyton rubrum CBS 288.86</name>
    <dbReference type="NCBI Taxonomy" id="1215330"/>
    <lineage>
        <taxon>Eukaryota</taxon>
        <taxon>Fungi</taxon>
        <taxon>Dikarya</taxon>
        <taxon>Ascomycota</taxon>
        <taxon>Pezizomycotina</taxon>
        <taxon>Eurotiomycetes</taxon>
        <taxon>Eurotiomycetidae</taxon>
        <taxon>Onygenales</taxon>
        <taxon>Arthrodermataceae</taxon>
        <taxon>Trichophyton</taxon>
    </lineage>
</organism>
<dbReference type="Gene3D" id="3.30.160.60">
    <property type="entry name" value="Classic Zinc Finger"/>
    <property type="match status" value="2"/>
</dbReference>
<dbReference type="InterPro" id="IPR036236">
    <property type="entry name" value="Znf_C2H2_sf"/>
</dbReference>
<sequence length="278" mass="31848">MVERVECYLLPRSEWKIRTPSATPPVEETKMSQRVSPVSATATSPRPRLAVKRAHDPPRNQDGNIFCDHPDCHTNPPVFRRPCEWNKHMDKHDRPYKCNDPDCAKLPGFTYSGGLLRHQREVHRMHTQGKKLMCPYSDCNRSSGKGFTRQENLKEHIRRLHRSEDIPFTLNNTTLPPLSRTSTSTLIIAGISAPATAPAAANDPRVLPPISLPMHHPSKRKRNSATSSAYVSEDETAPEVRALRDEVSYLRRELEYKGTQIDELQREMRELRRLLQHP</sequence>
<evidence type="ECO:0000256" key="2">
    <source>
        <dbReference type="SAM" id="MobiDB-lite"/>
    </source>
</evidence>
<name>A0A022W463_TRIRU</name>
<protein>
    <recommendedName>
        <fullName evidence="3">C2H2-type domain-containing protein</fullName>
    </recommendedName>
</protein>
<feature type="compositionally biased region" description="Polar residues" evidence="2">
    <location>
        <begin position="32"/>
        <end position="44"/>
    </location>
</feature>
<dbReference type="OrthoDB" id="5305647at2759"/>
<evidence type="ECO:0000313" key="4">
    <source>
        <dbReference type="EMBL" id="EZF52873.1"/>
    </source>
</evidence>
<feature type="region of interest" description="Disordered" evidence="2">
    <location>
        <begin position="211"/>
        <end position="238"/>
    </location>
</feature>
<keyword evidence="1" id="KW-0863">Zinc-finger</keyword>